<sequence>MHVPAKDPGFFLGTSIIQRRQDRGICGSCGKFNASVAASCPRESLYGVSFLKVAATAAAAAAAVQQQQQVVDLSACVGL</sequence>
<organism evidence="1 2">
    <name type="scientific">Cardiocondyla obscurior</name>
    <dbReference type="NCBI Taxonomy" id="286306"/>
    <lineage>
        <taxon>Eukaryota</taxon>
        <taxon>Metazoa</taxon>
        <taxon>Ecdysozoa</taxon>
        <taxon>Arthropoda</taxon>
        <taxon>Hexapoda</taxon>
        <taxon>Insecta</taxon>
        <taxon>Pterygota</taxon>
        <taxon>Neoptera</taxon>
        <taxon>Endopterygota</taxon>
        <taxon>Hymenoptera</taxon>
        <taxon>Apocrita</taxon>
        <taxon>Aculeata</taxon>
        <taxon>Formicoidea</taxon>
        <taxon>Formicidae</taxon>
        <taxon>Myrmicinae</taxon>
        <taxon>Cardiocondyla</taxon>
    </lineage>
</organism>
<dbReference type="EMBL" id="JADYXP020000005">
    <property type="protein sequence ID" value="KAL0123839.1"/>
    <property type="molecule type" value="Genomic_DNA"/>
</dbReference>
<protein>
    <submittedName>
        <fullName evidence="1">Uncharacterized protein</fullName>
    </submittedName>
</protein>
<keyword evidence="2" id="KW-1185">Reference proteome</keyword>
<accession>A0AAW2GA87</accession>
<dbReference type="AlphaFoldDB" id="A0AAW2GA87"/>
<gene>
    <name evidence="1" type="ORF">PUN28_005994</name>
</gene>
<reference evidence="1 2" key="1">
    <citation type="submission" date="2023-03" db="EMBL/GenBank/DDBJ databases">
        <title>High recombination rates correlate with genetic variation in Cardiocondyla obscurior ants.</title>
        <authorList>
            <person name="Errbii M."/>
        </authorList>
    </citation>
    <scope>NUCLEOTIDE SEQUENCE [LARGE SCALE GENOMIC DNA]</scope>
    <source>
        <strain evidence="1">Alpha-2009</strain>
        <tissue evidence="1">Whole body</tissue>
    </source>
</reference>
<evidence type="ECO:0000313" key="1">
    <source>
        <dbReference type="EMBL" id="KAL0123839.1"/>
    </source>
</evidence>
<evidence type="ECO:0000313" key="2">
    <source>
        <dbReference type="Proteomes" id="UP001430953"/>
    </source>
</evidence>
<dbReference type="Proteomes" id="UP001430953">
    <property type="component" value="Unassembled WGS sequence"/>
</dbReference>
<comment type="caution">
    <text evidence="1">The sequence shown here is derived from an EMBL/GenBank/DDBJ whole genome shotgun (WGS) entry which is preliminary data.</text>
</comment>
<name>A0AAW2GA87_9HYME</name>
<proteinExistence type="predicted"/>